<feature type="signal peptide" evidence="1">
    <location>
        <begin position="1"/>
        <end position="21"/>
    </location>
</feature>
<reference evidence="4" key="1">
    <citation type="submission" date="2016-10" db="EMBL/GenBank/DDBJ databases">
        <authorList>
            <person name="Varghese N."/>
            <person name="Submissions S."/>
        </authorList>
    </citation>
    <scope>NUCLEOTIDE SEQUENCE [LARGE SCALE GENOMIC DNA]</scope>
    <source>
        <strain evidence="4">DSM 17616</strain>
    </source>
</reference>
<name>A0A1H6N519_9GAMM</name>
<dbReference type="PROSITE" id="PS51257">
    <property type="entry name" value="PROKAR_LIPOPROTEIN"/>
    <property type="match status" value="1"/>
</dbReference>
<evidence type="ECO:0000313" key="4">
    <source>
        <dbReference type="Proteomes" id="UP000199371"/>
    </source>
</evidence>
<dbReference type="SUPFAM" id="SSF74653">
    <property type="entry name" value="TolA/TonB C-terminal domain"/>
    <property type="match status" value="1"/>
</dbReference>
<dbReference type="Proteomes" id="UP000199371">
    <property type="component" value="Unassembled WGS sequence"/>
</dbReference>
<sequence>MDQLKSRLCLVVLLAGLSACAADKSQKVHDKKDGNTVEKYYKQLSAMQQEQERKNYESYIADCKFGLTELSWQTKRSELLEDAYQVCMREFRAEMDEEGFHKAVVLELKASALWLDSALWLHKKGLYVPLALDLCQQLAIAPEKFLYLPRMSRYPVQAARDGIEGKVVVTQVFDGAGFHKEFVEIVSTPERVFSRNAERLFSRAAICPTGSDAMSTVTLDFTLKNNKTGHELSEGS</sequence>
<dbReference type="AlphaFoldDB" id="A0A1H6N519"/>
<accession>A0A1H6N519</accession>
<protein>
    <recommendedName>
        <fullName evidence="2">TonB C-terminal domain-containing protein</fullName>
    </recommendedName>
</protein>
<evidence type="ECO:0000259" key="2">
    <source>
        <dbReference type="PROSITE" id="PS52015"/>
    </source>
</evidence>
<keyword evidence="4" id="KW-1185">Reference proteome</keyword>
<dbReference type="EMBL" id="FNXF01000016">
    <property type="protein sequence ID" value="SEI07495.1"/>
    <property type="molecule type" value="Genomic_DNA"/>
</dbReference>
<proteinExistence type="predicted"/>
<gene>
    <name evidence="3" type="ORF">SAMN05660691_03360</name>
</gene>
<feature type="domain" description="TonB C-terminal" evidence="2">
    <location>
        <begin position="139"/>
        <end position="230"/>
    </location>
</feature>
<keyword evidence="1" id="KW-0732">Signal</keyword>
<dbReference type="PROSITE" id="PS52015">
    <property type="entry name" value="TONB_CTD"/>
    <property type="match status" value="1"/>
</dbReference>
<dbReference type="InterPro" id="IPR037682">
    <property type="entry name" value="TonB_C"/>
</dbReference>
<evidence type="ECO:0000313" key="3">
    <source>
        <dbReference type="EMBL" id="SEI07495.1"/>
    </source>
</evidence>
<dbReference type="OrthoDB" id="5763604at2"/>
<organism evidence="3 4">
    <name type="scientific">Rheinheimera pacifica</name>
    <dbReference type="NCBI Taxonomy" id="173990"/>
    <lineage>
        <taxon>Bacteria</taxon>
        <taxon>Pseudomonadati</taxon>
        <taxon>Pseudomonadota</taxon>
        <taxon>Gammaproteobacteria</taxon>
        <taxon>Chromatiales</taxon>
        <taxon>Chromatiaceae</taxon>
        <taxon>Rheinheimera</taxon>
    </lineage>
</organism>
<feature type="chain" id="PRO_5011536487" description="TonB C-terminal domain-containing protein" evidence="1">
    <location>
        <begin position="22"/>
        <end position="236"/>
    </location>
</feature>
<dbReference type="GO" id="GO:0055085">
    <property type="term" value="P:transmembrane transport"/>
    <property type="evidence" value="ECO:0007669"/>
    <property type="project" value="InterPro"/>
</dbReference>
<dbReference type="RefSeq" id="WP_092795812.1">
    <property type="nucleotide sequence ID" value="NZ_FNXF01000016.1"/>
</dbReference>
<evidence type="ECO:0000256" key="1">
    <source>
        <dbReference type="SAM" id="SignalP"/>
    </source>
</evidence>
<dbReference type="Gene3D" id="3.30.2420.10">
    <property type="entry name" value="TonB"/>
    <property type="match status" value="1"/>
</dbReference>